<dbReference type="GO" id="GO:0003677">
    <property type="term" value="F:DNA binding"/>
    <property type="evidence" value="ECO:0007669"/>
    <property type="project" value="InterPro"/>
</dbReference>
<dbReference type="AlphaFoldDB" id="A0AB36BC32"/>
<evidence type="ECO:0000313" key="3">
    <source>
        <dbReference type="Proteomes" id="UP000604383"/>
    </source>
</evidence>
<proteinExistence type="predicted"/>
<dbReference type="InterPro" id="IPR002559">
    <property type="entry name" value="Transposase_11"/>
</dbReference>
<protein>
    <submittedName>
        <fullName evidence="2">Transposase</fullName>
    </submittedName>
</protein>
<dbReference type="PANTHER" id="PTHR34614:SF2">
    <property type="entry name" value="TRANSPOSASE IS4-LIKE DOMAIN-CONTAINING PROTEIN"/>
    <property type="match status" value="1"/>
</dbReference>
<reference evidence="2" key="1">
    <citation type="journal article" date="2019" name="Nat. Med.">
        <title>A library of human gut bacterial isolates paired with longitudinal multiomics data enables mechanistic microbiome research.</title>
        <authorList>
            <person name="Poyet M."/>
            <person name="Groussin M."/>
            <person name="Gibbons S.M."/>
            <person name="Avila-Pacheco J."/>
            <person name="Jiang X."/>
            <person name="Kearney S.M."/>
            <person name="Perrotta A.R."/>
            <person name="Berdy B."/>
            <person name="Zhao S."/>
            <person name="Lieberman T.D."/>
            <person name="Swanson P.K."/>
            <person name="Smith M."/>
            <person name="Roesemann S."/>
            <person name="Alexander J.E."/>
            <person name="Rich S.A."/>
            <person name="Livny J."/>
            <person name="Vlamakis H."/>
            <person name="Clish C."/>
            <person name="Bullock K."/>
            <person name="Deik A."/>
            <person name="Scott J."/>
            <person name="Pierce K.A."/>
            <person name="Xavier R.J."/>
            <person name="Alm E.J."/>
        </authorList>
    </citation>
    <scope>NUCLEOTIDE SEQUENCE</scope>
    <source>
        <strain evidence="2">BIOML-A12</strain>
    </source>
</reference>
<dbReference type="RefSeq" id="WP_161129571.1">
    <property type="nucleotide sequence ID" value="NZ_WWTM01000043.1"/>
</dbReference>
<organism evidence="2 3">
    <name type="scientific">Clostridium innocuum</name>
    <dbReference type="NCBI Taxonomy" id="1522"/>
    <lineage>
        <taxon>Bacteria</taxon>
        <taxon>Bacillati</taxon>
        <taxon>Bacillota</taxon>
        <taxon>Clostridia</taxon>
        <taxon>Eubacteriales</taxon>
        <taxon>Clostridiaceae</taxon>
        <taxon>Clostridium</taxon>
    </lineage>
</organism>
<feature type="domain" description="Transposase IS4-like" evidence="1">
    <location>
        <begin position="248"/>
        <end position="535"/>
    </location>
</feature>
<dbReference type="Pfam" id="PF01609">
    <property type="entry name" value="DDE_Tnp_1"/>
    <property type="match status" value="1"/>
</dbReference>
<dbReference type="GO" id="GO:0004803">
    <property type="term" value="F:transposase activity"/>
    <property type="evidence" value="ECO:0007669"/>
    <property type="project" value="InterPro"/>
</dbReference>
<evidence type="ECO:0000259" key="1">
    <source>
        <dbReference type="Pfam" id="PF01609"/>
    </source>
</evidence>
<dbReference type="InterPro" id="IPR012337">
    <property type="entry name" value="RNaseH-like_sf"/>
</dbReference>
<dbReference type="EMBL" id="WWTN01000076">
    <property type="protein sequence ID" value="MZH58341.1"/>
    <property type="molecule type" value="Genomic_DNA"/>
</dbReference>
<dbReference type="SUPFAM" id="SSF53098">
    <property type="entry name" value="Ribonuclease H-like"/>
    <property type="match status" value="1"/>
</dbReference>
<comment type="caution">
    <text evidence="2">The sequence shown here is derived from an EMBL/GenBank/DDBJ whole genome shotgun (WGS) entry which is preliminary data.</text>
</comment>
<dbReference type="GO" id="GO:0006313">
    <property type="term" value="P:DNA transposition"/>
    <property type="evidence" value="ECO:0007669"/>
    <property type="project" value="InterPro"/>
</dbReference>
<name>A0AB36BC32_CLOIN</name>
<gene>
    <name evidence="2" type="ORF">GT664_21950</name>
</gene>
<accession>A0AB36BC32</accession>
<dbReference type="Proteomes" id="UP000604383">
    <property type="component" value="Unassembled WGS sequence"/>
</dbReference>
<evidence type="ECO:0000313" key="2">
    <source>
        <dbReference type="EMBL" id="MZH58341.1"/>
    </source>
</evidence>
<sequence length="610" mass="71495">MKLNYDRKSKDPTYFIQVGIRNGKKVTTKNVERIGKHSELLKITDDPLEYARQKVKEYNDNLKNSRVEYNITIHFDDKVINRGNIVSRSTCRNIGYLYLKEIYSSLNLSGFFEKVCSDRRIAFHPDMINMVLAFSRILDPGSKLHTLKNLSHFYGDFDFSHQDILRFMDILEENYDEYLSHLFESSNKVIKRNTSVCYFDCTNFYFEKETEDEDVYDEITGELIKGLLKYGVSKEHRPNPIVQMGLFMDADGIPLSMCINPGSDNESLCTVPAEKKMLKMFENKDIIYCADAGLGYNDARVFNDFGGRKFVVTQSVKKLSDVLKQAVFNDFDYRFSQDGKPMSLEAMKSFDRTLTENRKYYDGYIYKSIMVDKPVDLGLFEIRQSKNGKTRKVKSKGTLKQRIIVTYSRKMAEYQKTVRNRQIDRAKKILTAMDPENFKKGPHDVTRFIKSDKEKKNYSLDEARIEAEAQYDGFYAVATNIFDMKETEVLDIQSRRYQIEDCFRILKTNFSSRPVYHHKENRIKAHFLICYTALLIYRLLEVKLDRNKTHFTTGQIIETLQNMNVVNCSDMYYQSCYTGSDVLDSLEQLFDLKLNRKYYLPKTLNKLKKI</sequence>
<dbReference type="PANTHER" id="PTHR34614">
    <property type="match status" value="1"/>
</dbReference>